<organism evidence="2 3">
    <name type="scientific">Exophiala bonariae</name>
    <dbReference type="NCBI Taxonomy" id="1690606"/>
    <lineage>
        <taxon>Eukaryota</taxon>
        <taxon>Fungi</taxon>
        <taxon>Dikarya</taxon>
        <taxon>Ascomycota</taxon>
        <taxon>Pezizomycotina</taxon>
        <taxon>Eurotiomycetes</taxon>
        <taxon>Chaetothyriomycetidae</taxon>
        <taxon>Chaetothyriales</taxon>
        <taxon>Herpotrichiellaceae</taxon>
        <taxon>Exophiala</taxon>
    </lineage>
</organism>
<evidence type="ECO:0000313" key="2">
    <source>
        <dbReference type="EMBL" id="KAK5051582.1"/>
    </source>
</evidence>
<feature type="compositionally biased region" description="Acidic residues" evidence="1">
    <location>
        <begin position="61"/>
        <end position="71"/>
    </location>
</feature>
<dbReference type="EMBL" id="JAVRRD010000015">
    <property type="protein sequence ID" value="KAK5051582.1"/>
    <property type="molecule type" value="Genomic_DNA"/>
</dbReference>
<evidence type="ECO:0000313" key="3">
    <source>
        <dbReference type="Proteomes" id="UP001358417"/>
    </source>
</evidence>
<dbReference type="PANTHER" id="PTHR38887:SF1">
    <property type="entry name" value="RAS MODIFICATION PROTEIN ERF4"/>
    <property type="match status" value="1"/>
</dbReference>
<dbReference type="PANTHER" id="PTHR38887">
    <property type="entry name" value="CHROMOSOME 21, WHOLE GENOME SHOTGUN SEQUENCE"/>
    <property type="match status" value="1"/>
</dbReference>
<sequence>MPIISKVIKGVGAGIGMASEAVADRKEKKAAKERGVSPRPAEASKSRDALNDNKNTRNDDSDSSSSDDSDLETDRAVWALDEAAQDLEEQPPAYDESEATTTLEPNEIANSFLQTHQIHNNPQQDLKPLPNPVILPQRRPKNKIRGFVRAYAPLLGECAGIDQKTFIDFVNDLDRASKASPVFDVINVACFAVGMIPNPIAMAVTTAVQVASRTAQEVQSRYRRNTYLDQINETLFKPRGLYCMIMTFKPDDPHHPVLSVNVRSQDSTDQALLKATSNPDSDMRSKMKQLRLTSGKTKGELSLPEAAPLIYPAVDAAAQSALEAEDGGTGVAPPEKQQNAFKAAGSFMATYLDRRAQANYAGMTPNSKLVVPQEKKFASRYSDPNHPANSGTIMGLLTGGRFDPKARRRGERAQRRANRRGYQLSEADVQNAEMGRLPRRRKGLIRRALQKDVLYLTVVNLPSESVMKELAQEWARLNAEK</sequence>
<feature type="region of interest" description="Disordered" evidence="1">
    <location>
        <begin position="14"/>
        <end position="72"/>
    </location>
</feature>
<protein>
    <submittedName>
        <fullName evidence="2">Uncharacterized protein</fullName>
    </submittedName>
</protein>
<dbReference type="Proteomes" id="UP001358417">
    <property type="component" value="Unassembled WGS sequence"/>
</dbReference>
<proteinExistence type="predicted"/>
<feature type="compositionally biased region" description="Basic and acidic residues" evidence="1">
    <location>
        <begin position="22"/>
        <end position="60"/>
    </location>
</feature>
<feature type="region of interest" description="Disordered" evidence="1">
    <location>
        <begin position="398"/>
        <end position="422"/>
    </location>
</feature>
<keyword evidence="3" id="KW-1185">Reference proteome</keyword>
<dbReference type="InterPro" id="IPR053221">
    <property type="entry name" value="Burnettramic_acid_biosynth"/>
</dbReference>
<reference evidence="2 3" key="1">
    <citation type="submission" date="2023-08" db="EMBL/GenBank/DDBJ databases">
        <title>Black Yeasts Isolated from many extreme environments.</title>
        <authorList>
            <person name="Coleine C."/>
            <person name="Stajich J.E."/>
            <person name="Selbmann L."/>
        </authorList>
    </citation>
    <scope>NUCLEOTIDE SEQUENCE [LARGE SCALE GENOMIC DNA]</scope>
    <source>
        <strain evidence="2 3">CCFEE 5792</strain>
    </source>
</reference>
<evidence type="ECO:0000256" key="1">
    <source>
        <dbReference type="SAM" id="MobiDB-lite"/>
    </source>
</evidence>
<dbReference type="RefSeq" id="XP_064705809.1">
    <property type="nucleotide sequence ID" value="XM_064846829.1"/>
</dbReference>
<dbReference type="AlphaFoldDB" id="A0AAV9NC72"/>
<name>A0AAV9NC72_9EURO</name>
<feature type="compositionally biased region" description="Basic residues" evidence="1">
    <location>
        <begin position="406"/>
        <end position="419"/>
    </location>
</feature>
<dbReference type="GeneID" id="89971428"/>
<accession>A0AAV9NC72</accession>
<comment type="caution">
    <text evidence="2">The sequence shown here is derived from an EMBL/GenBank/DDBJ whole genome shotgun (WGS) entry which is preliminary data.</text>
</comment>
<gene>
    <name evidence="2" type="ORF">LTR84_003234</name>
</gene>